<feature type="compositionally biased region" description="Low complexity" evidence="1">
    <location>
        <begin position="302"/>
        <end position="316"/>
    </location>
</feature>
<dbReference type="InParanoid" id="A0A401GF69"/>
<dbReference type="EMBL" id="BFAD01000003">
    <property type="protein sequence ID" value="GBE80828.1"/>
    <property type="molecule type" value="Genomic_DNA"/>
</dbReference>
<keyword evidence="3" id="KW-1185">Reference proteome</keyword>
<reference evidence="2 3" key="1">
    <citation type="journal article" date="2018" name="Sci. Rep.">
        <title>Genome sequence of the cauliflower mushroom Sparassis crispa (Hanabiratake) and its association with beneficial usage.</title>
        <authorList>
            <person name="Kiyama R."/>
            <person name="Furutani Y."/>
            <person name="Kawaguchi K."/>
            <person name="Nakanishi T."/>
        </authorList>
    </citation>
    <scope>NUCLEOTIDE SEQUENCE [LARGE SCALE GENOMIC DNA]</scope>
</reference>
<sequence>MLFQSSYDPTLKSTQQLIVFCHADQRCLLPLPQSFEANDALEIVRDEFGLKGVLQLETQDLSGWDGQRVKIHGGAWKGIAELLRSVSVREVKNDMSESVLQGHIISRLSKASASRRLSSRVISRKSVGSNVQQQLTPSSSVSSRGGRNSPVPRVHEGDNAESGDEPDSATEKGRRSPTHMSSDEENVDEDMDKAVPKNEEGDAENYPDAPQGGAADIPQPPAEEERELTPLPVEHVSRVFQREDRAGPSHSRSSVSSQSRPQEKPLKSSAEDVKDKAENVKMKAEDARVKAKVKTEKASVALAQAQSQSQSESQSQDGPSADDRFLISVVYGDGEESLFKTRGRHLVSKVLMQACRTFGIEHLYNRAHMVLIVETEEDGETIEHRFLCSNEDTMARAGAESHSRFVIHIDEDVE</sequence>
<feature type="compositionally biased region" description="Low complexity" evidence="1">
    <location>
        <begin position="137"/>
        <end position="151"/>
    </location>
</feature>
<dbReference type="OrthoDB" id="3262817at2759"/>
<evidence type="ECO:0000313" key="2">
    <source>
        <dbReference type="EMBL" id="GBE80828.1"/>
    </source>
</evidence>
<organism evidence="2 3">
    <name type="scientific">Sparassis crispa</name>
    <dbReference type="NCBI Taxonomy" id="139825"/>
    <lineage>
        <taxon>Eukaryota</taxon>
        <taxon>Fungi</taxon>
        <taxon>Dikarya</taxon>
        <taxon>Basidiomycota</taxon>
        <taxon>Agaricomycotina</taxon>
        <taxon>Agaricomycetes</taxon>
        <taxon>Polyporales</taxon>
        <taxon>Sparassidaceae</taxon>
        <taxon>Sparassis</taxon>
    </lineage>
</organism>
<comment type="caution">
    <text evidence="2">The sequence shown here is derived from an EMBL/GenBank/DDBJ whole genome shotgun (WGS) entry which is preliminary data.</text>
</comment>
<feature type="compositionally biased region" description="Acidic residues" evidence="1">
    <location>
        <begin position="159"/>
        <end position="168"/>
    </location>
</feature>
<dbReference type="GeneID" id="38777745"/>
<feature type="region of interest" description="Disordered" evidence="1">
    <location>
        <begin position="122"/>
        <end position="292"/>
    </location>
</feature>
<feature type="compositionally biased region" description="Basic and acidic residues" evidence="1">
    <location>
        <begin position="261"/>
        <end position="292"/>
    </location>
</feature>
<gene>
    <name evidence="2" type="ORF">SCP_0305480</name>
</gene>
<evidence type="ECO:0000313" key="3">
    <source>
        <dbReference type="Proteomes" id="UP000287166"/>
    </source>
</evidence>
<dbReference type="STRING" id="139825.A0A401GF69"/>
<proteinExistence type="predicted"/>
<feature type="compositionally biased region" description="Basic and acidic residues" evidence="1">
    <location>
        <begin position="235"/>
        <end position="247"/>
    </location>
</feature>
<protein>
    <submittedName>
        <fullName evidence="2">Uncharacterized protein</fullName>
    </submittedName>
</protein>
<evidence type="ECO:0000256" key="1">
    <source>
        <dbReference type="SAM" id="MobiDB-lite"/>
    </source>
</evidence>
<name>A0A401GF69_9APHY</name>
<dbReference type="RefSeq" id="XP_027611741.1">
    <property type="nucleotide sequence ID" value="XM_027755940.1"/>
</dbReference>
<feature type="compositionally biased region" description="Low complexity" evidence="1">
    <location>
        <begin position="248"/>
        <end position="260"/>
    </location>
</feature>
<accession>A0A401GF69</accession>
<dbReference type="Proteomes" id="UP000287166">
    <property type="component" value="Unassembled WGS sequence"/>
</dbReference>
<dbReference type="AlphaFoldDB" id="A0A401GF69"/>
<feature type="region of interest" description="Disordered" evidence="1">
    <location>
        <begin position="302"/>
        <end position="321"/>
    </location>
</feature>